<dbReference type="RefSeq" id="XP_030370996.1">
    <property type="nucleotide sequence ID" value="XM_030515136.1"/>
</dbReference>
<protein>
    <submittedName>
        <fullName evidence="3">Uncharacterized protein LOC115621476</fullName>
    </submittedName>
</protein>
<keyword evidence="2" id="KW-1185">Reference proteome</keyword>
<keyword evidence="1" id="KW-0732">Signal</keyword>
<gene>
    <name evidence="3" type="primary">LOC115621476</name>
</gene>
<feature type="chain" id="PRO_5026939437" evidence="1">
    <location>
        <begin position="38"/>
        <end position="167"/>
    </location>
</feature>
<dbReference type="AlphaFoldDB" id="A0A6J2T268"/>
<accession>A0A6J2T268</accession>
<dbReference type="Proteomes" id="UP000504634">
    <property type="component" value="Unplaced"/>
</dbReference>
<dbReference type="Gene3D" id="3.30.60.30">
    <property type="match status" value="1"/>
</dbReference>
<sequence length="167" mass="19009">MPYCSTIFLIAHYRHPSMWKLPLFIGLLCSICLSTQATPSDCSDNCLLRFRCNPYYKDYVWSIVDEKCRVFQNGCIFASENCTRVNRCLPEMVATTQEQCQERCSDICTFIYQPVCAAFPYTNDTEGSSDIRYRTFSNRCVLDSYACKRGHAYVGEPQAGACNATTV</sequence>
<evidence type="ECO:0000313" key="3">
    <source>
        <dbReference type="RefSeq" id="XP_030370996.1"/>
    </source>
</evidence>
<feature type="signal peptide" evidence="1">
    <location>
        <begin position="1"/>
        <end position="37"/>
    </location>
</feature>
<evidence type="ECO:0000313" key="2">
    <source>
        <dbReference type="Proteomes" id="UP000504634"/>
    </source>
</evidence>
<name>A0A6J2T268_DROLE</name>
<reference evidence="3" key="1">
    <citation type="submission" date="2025-08" db="UniProtKB">
        <authorList>
            <consortium name="RefSeq"/>
        </authorList>
    </citation>
    <scope>IDENTIFICATION</scope>
    <source>
        <strain evidence="3">11010-0011.00</strain>
        <tissue evidence="3">Whole body</tissue>
    </source>
</reference>
<organism evidence="2 3">
    <name type="scientific">Drosophila lebanonensis</name>
    <name type="common">Fruit fly</name>
    <name type="synonym">Scaptodrosophila lebanonensis</name>
    <dbReference type="NCBI Taxonomy" id="7225"/>
    <lineage>
        <taxon>Eukaryota</taxon>
        <taxon>Metazoa</taxon>
        <taxon>Ecdysozoa</taxon>
        <taxon>Arthropoda</taxon>
        <taxon>Hexapoda</taxon>
        <taxon>Insecta</taxon>
        <taxon>Pterygota</taxon>
        <taxon>Neoptera</taxon>
        <taxon>Endopterygota</taxon>
        <taxon>Diptera</taxon>
        <taxon>Brachycera</taxon>
        <taxon>Muscomorpha</taxon>
        <taxon>Ephydroidea</taxon>
        <taxon>Drosophilidae</taxon>
        <taxon>Scaptodrosophila</taxon>
    </lineage>
</organism>
<evidence type="ECO:0000256" key="1">
    <source>
        <dbReference type="SAM" id="SignalP"/>
    </source>
</evidence>
<dbReference type="OrthoDB" id="7886846at2759"/>
<proteinExistence type="predicted"/>
<dbReference type="GeneID" id="115621476"/>